<keyword evidence="10" id="KW-1185">Reference proteome</keyword>
<evidence type="ECO:0000256" key="1">
    <source>
        <dbReference type="ARBA" id="ARBA00004123"/>
    </source>
</evidence>
<dbReference type="STRING" id="686832.A0A0C3BWZ6"/>
<protein>
    <recommendedName>
        <fullName evidence="8">C2H2-type domain-containing protein</fullName>
    </recommendedName>
</protein>
<sequence length="275" mass="30846">MPIPHSCLTCYKTFSTLSALWSHSTSKAHTANPFHMNSPKHADDDIPAAFMDGRDDSDADSDFTDDDPYCNGCRRQFTNTAALNQHLFDSPNHNWCFECSRDFSSETALLNHQNSLAHRGRDFKCPFCDGMFKSPSGIALHVESGCHKKITRHHVTTAIRAMDIVPNITIKRITGPVRPPTVRTYVATETSFNGSAYECYLCHKSFRTLSGLNGHLNSPAHDDDEFRCPKCKAEFKLISGFVQHLESRSCGLAKTTQIDDYFNDLTGQFSRLLKS</sequence>
<feature type="domain" description="C2H2-type" evidence="8">
    <location>
        <begin position="5"/>
        <end position="34"/>
    </location>
</feature>
<dbReference type="PROSITE" id="PS00028">
    <property type="entry name" value="ZINC_FINGER_C2H2_1"/>
    <property type="match status" value="4"/>
</dbReference>
<evidence type="ECO:0000256" key="3">
    <source>
        <dbReference type="ARBA" id="ARBA00022737"/>
    </source>
</evidence>
<proteinExistence type="predicted"/>
<evidence type="ECO:0000256" key="2">
    <source>
        <dbReference type="ARBA" id="ARBA00022723"/>
    </source>
</evidence>
<dbReference type="InterPro" id="IPR036236">
    <property type="entry name" value="Znf_C2H2_sf"/>
</dbReference>
<dbReference type="Gene3D" id="3.30.160.60">
    <property type="entry name" value="Classic Zinc Finger"/>
    <property type="match status" value="3"/>
</dbReference>
<dbReference type="GO" id="GO:0008270">
    <property type="term" value="F:zinc ion binding"/>
    <property type="evidence" value="ECO:0007669"/>
    <property type="project" value="UniProtKB-KW"/>
</dbReference>
<dbReference type="Pfam" id="PF12171">
    <property type="entry name" value="zf-C2H2_jaz"/>
    <property type="match status" value="1"/>
</dbReference>
<keyword evidence="5" id="KW-0862">Zinc</keyword>
<dbReference type="Pfam" id="PF13912">
    <property type="entry name" value="zf-C2H2_6"/>
    <property type="match status" value="1"/>
</dbReference>
<evidence type="ECO:0000256" key="5">
    <source>
        <dbReference type="ARBA" id="ARBA00022833"/>
    </source>
</evidence>
<dbReference type="PROSITE" id="PS50157">
    <property type="entry name" value="ZINC_FINGER_C2H2_2"/>
    <property type="match status" value="3"/>
</dbReference>
<keyword evidence="3" id="KW-0677">Repeat</keyword>
<dbReference type="HOGENOM" id="CLU_075838_1_1_1"/>
<feature type="domain" description="C2H2-type" evidence="8">
    <location>
        <begin position="94"/>
        <end position="123"/>
    </location>
</feature>
<keyword evidence="4 7" id="KW-0863">Zinc-finger</keyword>
<evidence type="ECO:0000256" key="6">
    <source>
        <dbReference type="ARBA" id="ARBA00023242"/>
    </source>
</evidence>
<gene>
    <name evidence="9" type="ORF">M413DRAFT_449477</name>
</gene>
<feature type="domain" description="C2H2-type" evidence="8">
    <location>
        <begin position="197"/>
        <end position="226"/>
    </location>
</feature>
<organism evidence="9 10">
    <name type="scientific">Hebeloma cylindrosporum</name>
    <dbReference type="NCBI Taxonomy" id="76867"/>
    <lineage>
        <taxon>Eukaryota</taxon>
        <taxon>Fungi</taxon>
        <taxon>Dikarya</taxon>
        <taxon>Basidiomycota</taxon>
        <taxon>Agaricomycotina</taxon>
        <taxon>Agaricomycetes</taxon>
        <taxon>Agaricomycetidae</taxon>
        <taxon>Agaricales</taxon>
        <taxon>Agaricineae</taxon>
        <taxon>Hymenogastraceae</taxon>
        <taxon>Hebeloma</taxon>
    </lineage>
</organism>
<evidence type="ECO:0000313" key="9">
    <source>
        <dbReference type="EMBL" id="KIM35941.1"/>
    </source>
</evidence>
<evidence type="ECO:0000256" key="4">
    <source>
        <dbReference type="ARBA" id="ARBA00022771"/>
    </source>
</evidence>
<accession>A0A0C3BWZ6</accession>
<dbReference type="SUPFAM" id="SSF57667">
    <property type="entry name" value="beta-beta-alpha zinc fingers"/>
    <property type="match status" value="2"/>
</dbReference>
<dbReference type="InterPro" id="IPR022755">
    <property type="entry name" value="Znf_C2H2_jaz"/>
</dbReference>
<evidence type="ECO:0000259" key="8">
    <source>
        <dbReference type="PROSITE" id="PS50157"/>
    </source>
</evidence>
<reference evidence="10" key="2">
    <citation type="submission" date="2015-01" db="EMBL/GenBank/DDBJ databases">
        <title>Evolutionary Origins and Diversification of the Mycorrhizal Mutualists.</title>
        <authorList>
            <consortium name="DOE Joint Genome Institute"/>
            <consortium name="Mycorrhizal Genomics Consortium"/>
            <person name="Kohler A."/>
            <person name="Kuo A."/>
            <person name="Nagy L.G."/>
            <person name="Floudas D."/>
            <person name="Copeland A."/>
            <person name="Barry K.W."/>
            <person name="Cichocki N."/>
            <person name="Veneault-Fourrey C."/>
            <person name="LaButti K."/>
            <person name="Lindquist E.A."/>
            <person name="Lipzen A."/>
            <person name="Lundell T."/>
            <person name="Morin E."/>
            <person name="Murat C."/>
            <person name="Riley R."/>
            <person name="Ohm R."/>
            <person name="Sun H."/>
            <person name="Tunlid A."/>
            <person name="Henrissat B."/>
            <person name="Grigoriev I.V."/>
            <person name="Hibbett D.S."/>
            <person name="Martin F."/>
        </authorList>
    </citation>
    <scope>NUCLEOTIDE SEQUENCE [LARGE SCALE GENOMIC DNA]</scope>
    <source>
        <strain evidence="10">h7</strain>
    </source>
</reference>
<dbReference type="InterPro" id="IPR013087">
    <property type="entry name" value="Znf_C2H2_type"/>
</dbReference>
<dbReference type="SMART" id="SM00355">
    <property type="entry name" value="ZnF_C2H2"/>
    <property type="match status" value="6"/>
</dbReference>
<reference evidence="9 10" key="1">
    <citation type="submission" date="2014-04" db="EMBL/GenBank/DDBJ databases">
        <authorList>
            <consortium name="DOE Joint Genome Institute"/>
            <person name="Kuo A."/>
            <person name="Gay G."/>
            <person name="Dore J."/>
            <person name="Kohler A."/>
            <person name="Nagy L.G."/>
            <person name="Floudas D."/>
            <person name="Copeland A."/>
            <person name="Barry K.W."/>
            <person name="Cichocki N."/>
            <person name="Veneault-Fourrey C."/>
            <person name="LaButti K."/>
            <person name="Lindquist E.A."/>
            <person name="Lipzen A."/>
            <person name="Lundell T."/>
            <person name="Morin E."/>
            <person name="Murat C."/>
            <person name="Sun H."/>
            <person name="Tunlid A."/>
            <person name="Henrissat B."/>
            <person name="Grigoriev I.V."/>
            <person name="Hibbett D.S."/>
            <person name="Martin F."/>
            <person name="Nordberg H.P."/>
            <person name="Cantor M.N."/>
            <person name="Hua S.X."/>
        </authorList>
    </citation>
    <scope>NUCLEOTIDE SEQUENCE [LARGE SCALE GENOMIC DNA]</scope>
    <source>
        <strain evidence="10">h7</strain>
    </source>
</reference>
<dbReference type="AlphaFoldDB" id="A0A0C3BWZ6"/>
<dbReference type="OrthoDB" id="6077919at2759"/>
<keyword evidence="6" id="KW-0539">Nucleus</keyword>
<dbReference type="EMBL" id="KN831811">
    <property type="protein sequence ID" value="KIM35941.1"/>
    <property type="molecule type" value="Genomic_DNA"/>
</dbReference>
<dbReference type="Proteomes" id="UP000053424">
    <property type="component" value="Unassembled WGS sequence"/>
</dbReference>
<dbReference type="InterPro" id="IPR050888">
    <property type="entry name" value="ZnF_C2H2-type_TF"/>
</dbReference>
<keyword evidence="2" id="KW-0479">Metal-binding</keyword>
<comment type="subcellular location">
    <subcellularLocation>
        <location evidence="1">Nucleus</location>
    </subcellularLocation>
</comment>
<evidence type="ECO:0000313" key="10">
    <source>
        <dbReference type="Proteomes" id="UP000053424"/>
    </source>
</evidence>
<evidence type="ECO:0000256" key="7">
    <source>
        <dbReference type="PROSITE-ProRule" id="PRU00042"/>
    </source>
</evidence>
<dbReference type="PANTHER" id="PTHR24406">
    <property type="entry name" value="TRANSCRIPTIONAL REPRESSOR CTCFL-RELATED"/>
    <property type="match status" value="1"/>
</dbReference>
<dbReference type="GO" id="GO:0005634">
    <property type="term" value="C:nucleus"/>
    <property type="evidence" value="ECO:0007669"/>
    <property type="project" value="UniProtKB-SubCell"/>
</dbReference>
<name>A0A0C3BWZ6_HEBCY</name>